<dbReference type="InterPro" id="IPR007750">
    <property type="entry name" value="DUF674"/>
</dbReference>
<feature type="region of interest" description="Disordered" evidence="1">
    <location>
        <begin position="330"/>
        <end position="356"/>
    </location>
</feature>
<dbReference type="Proteomes" id="UP000822688">
    <property type="component" value="Chromosome 1"/>
</dbReference>
<protein>
    <submittedName>
        <fullName evidence="2">Uncharacterized protein</fullName>
    </submittedName>
</protein>
<evidence type="ECO:0000313" key="2">
    <source>
        <dbReference type="EMBL" id="KAG0592388.1"/>
    </source>
</evidence>
<name>A0A8T0JC26_CERPU</name>
<dbReference type="PANTHER" id="PTHR33103">
    <property type="entry name" value="OS01G0153900 PROTEIN"/>
    <property type="match status" value="1"/>
</dbReference>
<evidence type="ECO:0000313" key="3">
    <source>
        <dbReference type="Proteomes" id="UP000822688"/>
    </source>
</evidence>
<evidence type="ECO:0000256" key="1">
    <source>
        <dbReference type="SAM" id="MobiDB-lite"/>
    </source>
</evidence>
<dbReference type="Pfam" id="PF05056">
    <property type="entry name" value="DUF674"/>
    <property type="match status" value="1"/>
</dbReference>
<gene>
    <name evidence="2" type="ORF">KC19_1G248000</name>
</gene>
<comment type="caution">
    <text evidence="2">The sequence shown here is derived from an EMBL/GenBank/DDBJ whole genome shotgun (WGS) entry which is preliminary data.</text>
</comment>
<dbReference type="AlphaFoldDB" id="A0A8T0JC26"/>
<dbReference type="EMBL" id="CM026421">
    <property type="protein sequence ID" value="KAG0592388.1"/>
    <property type="molecule type" value="Genomic_DNA"/>
</dbReference>
<reference evidence="2" key="1">
    <citation type="submission" date="2020-06" db="EMBL/GenBank/DDBJ databases">
        <title>WGS assembly of Ceratodon purpureus strain R40.</title>
        <authorList>
            <person name="Carey S.B."/>
            <person name="Jenkins J."/>
            <person name="Shu S."/>
            <person name="Lovell J.T."/>
            <person name="Sreedasyam A."/>
            <person name="Maumus F."/>
            <person name="Tiley G.P."/>
            <person name="Fernandez-Pozo N."/>
            <person name="Barry K."/>
            <person name="Chen C."/>
            <person name="Wang M."/>
            <person name="Lipzen A."/>
            <person name="Daum C."/>
            <person name="Saski C.A."/>
            <person name="Payton A.C."/>
            <person name="Mcbreen J.C."/>
            <person name="Conrad R.E."/>
            <person name="Kollar L.M."/>
            <person name="Olsson S."/>
            <person name="Huttunen S."/>
            <person name="Landis J.B."/>
            <person name="Wickett N.J."/>
            <person name="Johnson M.G."/>
            <person name="Rensing S.A."/>
            <person name="Grimwood J."/>
            <person name="Schmutz J."/>
            <person name="Mcdaniel S.F."/>
        </authorList>
    </citation>
    <scope>NUCLEOTIDE SEQUENCE</scope>
    <source>
        <strain evidence="2">R40</strain>
    </source>
</reference>
<dbReference type="OrthoDB" id="2014278at2759"/>
<dbReference type="PANTHER" id="PTHR33103:SF19">
    <property type="entry name" value="OS09G0544700 PROTEIN"/>
    <property type="match status" value="1"/>
</dbReference>
<accession>A0A8T0JC26</accession>
<proteinExistence type="predicted"/>
<organism evidence="2 3">
    <name type="scientific">Ceratodon purpureus</name>
    <name type="common">Fire moss</name>
    <name type="synonym">Dicranum purpureum</name>
    <dbReference type="NCBI Taxonomy" id="3225"/>
    <lineage>
        <taxon>Eukaryota</taxon>
        <taxon>Viridiplantae</taxon>
        <taxon>Streptophyta</taxon>
        <taxon>Embryophyta</taxon>
        <taxon>Bryophyta</taxon>
        <taxon>Bryophytina</taxon>
        <taxon>Bryopsida</taxon>
        <taxon>Dicranidae</taxon>
        <taxon>Pseudoditrichales</taxon>
        <taxon>Ditrichaceae</taxon>
        <taxon>Ceratodon</taxon>
    </lineage>
</organism>
<keyword evidence="3" id="KW-1185">Reference proteome</keyword>
<sequence length="434" mass="47948">MSQLGTELIPHSITDKGISLTLMYSKTSQQILFVEAGKDFVDLVVGFLTLPIGCVIKLLSENGMVTPKTVGGIANVFKSIQRLEAEETLCTNKKMLTDLKPVYGLGYLATESELGISREGDLESSNSQGYFTCGASSHCSFVSPRYGAKCPRHNKKMTTQCKMMDGCETPTEIPNVDRHGYVKSSSKYFVTDNLEVFPSSNSLALLKKLKVENMSSLDSIDLRVGTDEVLQLLRASLTSANVLSEVFGNSLREAFVVESNHHYNRSGGGSIKSLEKDHAPEDGPLKESIEIARDWGRGLYNALREVQETAFHSSILNYVRDREQRITSALRDLNSPASTENSHSSRSSSGNGTLKQIRKMTDGDYLMPAPCKEMLMLEKQVDKVMARLCHLTSMDPPELDPSVGAGRPKSATVKPPWTMFQNSRVRLPSRVWHP</sequence>
<feature type="compositionally biased region" description="Low complexity" evidence="1">
    <location>
        <begin position="338"/>
        <end position="349"/>
    </location>
</feature>